<dbReference type="EMBL" id="GBXM01077267">
    <property type="protein sequence ID" value="JAH31310.1"/>
    <property type="molecule type" value="Transcribed_RNA"/>
</dbReference>
<accession>A0A0E9RSC5</accession>
<proteinExistence type="predicted"/>
<protein>
    <submittedName>
        <fullName evidence="1">Uncharacterized protein</fullName>
    </submittedName>
</protein>
<name>A0A0E9RSC5_ANGAN</name>
<reference evidence="1" key="1">
    <citation type="submission" date="2014-11" db="EMBL/GenBank/DDBJ databases">
        <authorList>
            <person name="Amaro Gonzalez C."/>
        </authorList>
    </citation>
    <scope>NUCLEOTIDE SEQUENCE</scope>
</reference>
<evidence type="ECO:0000313" key="1">
    <source>
        <dbReference type="EMBL" id="JAH31310.1"/>
    </source>
</evidence>
<dbReference type="AlphaFoldDB" id="A0A0E9RSC5"/>
<reference evidence="1" key="2">
    <citation type="journal article" date="2015" name="Fish Shellfish Immunol.">
        <title>Early steps in the European eel (Anguilla anguilla)-Vibrio vulnificus interaction in the gills: Role of the RtxA13 toxin.</title>
        <authorList>
            <person name="Callol A."/>
            <person name="Pajuelo D."/>
            <person name="Ebbesson L."/>
            <person name="Teles M."/>
            <person name="MacKenzie S."/>
            <person name="Amaro C."/>
        </authorList>
    </citation>
    <scope>NUCLEOTIDE SEQUENCE</scope>
</reference>
<sequence>MKCDLRYFSLLDLVTGITVCINNDKKYLIGTHY</sequence>
<organism evidence="1">
    <name type="scientific">Anguilla anguilla</name>
    <name type="common">European freshwater eel</name>
    <name type="synonym">Muraena anguilla</name>
    <dbReference type="NCBI Taxonomy" id="7936"/>
    <lineage>
        <taxon>Eukaryota</taxon>
        <taxon>Metazoa</taxon>
        <taxon>Chordata</taxon>
        <taxon>Craniata</taxon>
        <taxon>Vertebrata</taxon>
        <taxon>Euteleostomi</taxon>
        <taxon>Actinopterygii</taxon>
        <taxon>Neopterygii</taxon>
        <taxon>Teleostei</taxon>
        <taxon>Anguilliformes</taxon>
        <taxon>Anguillidae</taxon>
        <taxon>Anguilla</taxon>
    </lineage>
</organism>